<reference evidence="3 4" key="1">
    <citation type="submission" date="2021-04" db="EMBL/GenBank/DDBJ databases">
        <authorList>
            <person name="Tang X."/>
            <person name="Zhou X."/>
            <person name="Chen X."/>
            <person name="Cernava T."/>
            <person name="Zhang C."/>
        </authorList>
    </citation>
    <scope>NUCLEOTIDE SEQUENCE [LARGE SCALE GENOMIC DNA]</scope>
    <source>
        <strain evidence="3 4">BH-SS-21</strain>
    </source>
</reference>
<organism evidence="3 4">
    <name type="scientific">Streptomyces liliiviolaceus</name>
    <dbReference type="NCBI Taxonomy" id="2823109"/>
    <lineage>
        <taxon>Bacteria</taxon>
        <taxon>Bacillati</taxon>
        <taxon>Actinomycetota</taxon>
        <taxon>Actinomycetes</taxon>
        <taxon>Kitasatosporales</taxon>
        <taxon>Streptomycetaceae</taxon>
        <taxon>Streptomyces</taxon>
    </lineage>
</organism>
<keyword evidence="2" id="KW-0472">Membrane</keyword>
<evidence type="ECO:0000256" key="2">
    <source>
        <dbReference type="SAM" id="Phobius"/>
    </source>
</evidence>
<keyword evidence="4" id="KW-1185">Reference proteome</keyword>
<dbReference type="EMBL" id="JAGPYQ010000001">
    <property type="protein sequence ID" value="MBQ0848510.1"/>
    <property type="molecule type" value="Genomic_DNA"/>
</dbReference>
<evidence type="ECO:0000313" key="4">
    <source>
        <dbReference type="Proteomes" id="UP000677413"/>
    </source>
</evidence>
<accession>A0A940XR77</accession>
<dbReference type="Proteomes" id="UP000677413">
    <property type="component" value="Unassembled WGS sequence"/>
</dbReference>
<feature type="region of interest" description="Disordered" evidence="1">
    <location>
        <begin position="139"/>
        <end position="185"/>
    </location>
</feature>
<proteinExistence type="predicted"/>
<dbReference type="AlphaFoldDB" id="A0A940XR77"/>
<protein>
    <submittedName>
        <fullName evidence="3">Uncharacterized protein</fullName>
    </submittedName>
</protein>
<name>A0A940XR77_9ACTN</name>
<comment type="caution">
    <text evidence="3">The sequence shown here is derived from an EMBL/GenBank/DDBJ whole genome shotgun (WGS) entry which is preliminary data.</text>
</comment>
<keyword evidence="2" id="KW-0812">Transmembrane</keyword>
<feature type="compositionally biased region" description="Basic and acidic residues" evidence="1">
    <location>
        <begin position="139"/>
        <end position="177"/>
    </location>
</feature>
<keyword evidence="2" id="KW-1133">Transmembrane helix</keyword>
<feature type="transmembrane region" description="Helical" evidence="2">
    <location>
        <begin position="250"/>
        <end position="280"/>
    </location>
</feature>
<sequence>MAGYRPTDWHVLDLEKDPTPGDPVRVKSLAKSLHDFADDVQDALRLVKGMAEEDAVLTMVGKTAEVFRDEFSGVPKNLKKLKKSYDLAGDALAAYWPELERAQTLADKALAKGRDAQADLSSAKSKLSSADSWVTRANKEADKYKDDPGSAGKDVEKPDEAKVRAATRDAQSAKDAHTAAQSDVTSAQSALDAAKKMAADARQMREDAAGEAKRKLDDASDAGIQNRKWYEEVGDWFVDNWDTIVAVCKVVVAVLGIIAMIIGGPILGAIVLIAALVVLADTLNKYMKGQASLWDVAFAALDCIPGMKGLTTLGGLAKGLKGLRSLNGIKAGMKGMAEGVRGMSGVFKGAARMPGGQIPYRALSPKARQLTRALENGHIPIRPGEVNVSHLSELQSFHGVEHAIIQNPAGDLRLFRGTERTSSIPRDLRGQDYDFIAHTHPEDRIPGPPNRIEQAQGMPNSMSRDLEYKASDHMEVVVSRDGNLRFFDGDGIRELPQGTYPEGGPVNPLGFIVPVQMG</sequence>
<gene>
    <name evidence="3" type="ORF">J8N05_09840</name>
</gene>
<evidence type="ECO:0000313" key="3">
    <source>
        <dbReference type="EMBL" id="MBQ0848510.1"/>
    </source>
</evidence>
<evidence type="ECO:0000256" key="1">
    <source>
        <dbReference type="SAM" id="MobiDB-lite"/>
    </source>
</evidence>